<sequence>MPDRRAAGMISIWVDRRIFVQITGETPKPLTATEEEDPVTRMDSVRAATDSARESVLHAAEAVAPYADTAKEQAALYAEEARVRLAPKVSKAARQARVQYGAHVAPHVPPNLDMAAHRAAARTRKAARQAAGYTVPRVEHAVSVAQPVAGEAAARSAAALAALRGQITVKEVQKLVRKRERRAKCGRLAKGLAVLGVLGGGAYAAWKWWDKQANPDWLVEPPAPTEVSAHDSSLSSVDGSQGALDPEVQAKQAKDKGVKDRDDRT</sequence>
<evidence type="ECO:0000256" key="1">
    <source>
        <dbReference type="SAM" id="MobiDB-lite"/>
    </source>
</evidence>
<dbReference type="InterPro" id="IPR035214">
    <property type="entry name" value="DUF5324"/>
</dbReference>
<feature type="compositionally biased region" description="Basic and acidic residues" evidence="1">
    <location>
        <begin position="252"/>
        <end position="265"/>
    </location>
</feature>
<name>A0ABQ2E131_9ACTN</name>
<dbReference type="Proteomes" id="UP000660265">
    <property type="component" value="Unassembled WGS sequence"/>
</dbReference>
<reference evidence="3" key="1">
    <citation type="journal article" date="2019" name="Int. J. Syst. Evol. Microbiol.">
        <title>The Global Catalogue of Microorganisms (GCM) 10K type strain sequencing project: providing services to taxonomists for standard genome sequencing and annotation.</title>
        <authorList>
            <consortium name="The Broad Institute Genomics Platform"/>
            <consortium name="The Broad Institute Genome Sequencing Center for Infectious Disease"/>
            <person name="Wu L."/>
            <person name="Ma J."/>
        </authorList>
    </citation>
    <scope>NUCLEOTIDE SEQUENCE [LARGE SCALE GENOMIC DNA]</scope>
    <source>
        <strain evidence="3">CGMCC 4.7275</strain>
    </source>
</reference>
<gene>
    <name evidence="2" type="ORF">GCM10011583_11300</name>
</gene>
<protein>
    <recommendedName>
        <fullName evidence="4">Transcriptional regulator</fullName>
    </recommendedName>
</protein>
<organism evidence="2 3">
    <name type="scientific">Streptomyces camponoticapitis</name>
    <dbReference type="NCBI Taxonomy" id="1616125"/>
    <lineage>
        <taxon>Bacteria</taxon>
        <taxon>Bacillati</taxon>
        <taxon>Actinomycetota</taxon>
        <taxon>Actinomycetes</taxon>
        <taxon>Kitasatosporales</taxon>
        <taxon>Streptomycetaceae</taxon>
        <taxon>Streptomyces</taxon>
    </lineage>
</organism>
<evidence type="ECO:0000313" key="2">
    <source>
        <dbReference type="EMBL" id="GGJ81591.1"/>
    </source>
</evidence>
<dbReference type="EMBL" id="BMMV01000003">
    <property type="protein sequence ID" value="GGJ81591.1"/>
    <property type="molecule type" value="Genomic_DNA"/>
</dbReference>
<dbReference type="Pfam" id="PF17258">
    <property type="entry name" value="DUF5324"/>
    <property type="match status" value="1"/>
</dbReference>
<proteinExistence type="predicted"/>
<accession>A0ABQ2E131</accession>
<feature type="compositionally biased region" description="Polar residues" evidence="1">
    <location>
        <begin position="230"/>
        <end position="239"/>
    </location>
</feature>
<comment type="caution">
    <text evidence="2">The sequence shown here is derived from an EMBL/GenBank/DDBJ whole genome shotgun (WGS) entry which is preliminary data.</text>
</comment>
<evidence type="ECO:0008006" key="4">
    <source>
        <dbReference type="Google" id="ProtNLM"/>
    </source>
</evidence>
<keyword evidence="3" id="KW-1185">Reference proteome</keyword>
<evidence type="ECO:0000313" key="3">
    <source>
        <dbReference type="Proteomes" id="UP000660265"/>
    </source>
</evidence>
<feature type="region of interest" description="Disordered" evidence="1">
    <location>
        <begin position="217"/>
        <end position="265"/>
    </location>
</feature>